<dbReference type="EMBL" id="JAXCGZ010014139">
    <property type="protein sequence ID" value="KAK7071633.1"/>
    <property type="molecule type" value="Genomic_DNA"/>
</dbReference>
<evidence type="ECO:0000313" key="2">
    <source>
        <dbReference type="Proteomes" id="UP001381693"/>
    </source>
</evidence>
<protein>
    <submittedName>
        <fullName evidence="1">Uncharacterized protein</fullName>
    </submittedName>
</protein>
<evidence type="ECO:0000313" key="1">
    <source>
        <dbReference type="EMBL" id="KAK7071633.1"/>
    </source>
</evidence>
<comment type="caution">
    <text evidence="1">The sequence shown here is derived from an EMBL/GenBank/DDBJ whole genome shotgun (WGS) entry which is preliminary data.</text>
</comment>
<dbReference type="Proteomes" id="UP001381693">
    <property type="component" value="Unassembled WGS sequence"/>
</dbReference>
<feature type="non-terminal residue" evidence="1">
    <location>
        <position position="54"/>
    </location>
</feature>
<reference evidence="1 2" key="1">
    <citation type="submission" date="2023-11" db="EMBL/GenBank/DDBJ databases">
        <title>Halocaridina rubra genome assembly.</title>
        <authorList>
            <person name="Smith C."/>
        </authorList>
    </citation>
    <scope>NUCLEOTIDE SEQUENCE [LARGE SCALE GENOMIC DNA]</scope>
    <source>
        <strain evidence="1">EP-1</strain>
        <tissue evidence="1">Whole</tissue>
    </source>
</reference>
<keyword evidence="2" id="KW-1185">Reference proteome</keyword>
<accession>A0AAN9A1K5</accession>
<gene>
    <name evidence="1" type="ORF">SK128_009711</name>
</gene>
<sequence>MSNAFLLIHGRHNEAKWHQKNAVRTPLALSALFCWKIKVKEGKELGNWTDDCGF</sequence>
<proteinExistence type="predicted"/>
<dbReference type="AlphaFoldDB" id="A0AAN9A1K5"/>
<organism evidence="1 2">
    <name type="scientific">Halocaridina rubra</name>
    <name type="common">Hawaiian red shrimp</name>
    <dbReference type="NCBI Taxonomy" id="373956"/>
    <lineage>
        <taxon>Eukaryota</taxon>
        <taxon>Metazoa</taxon>
        <taxon>Ecdysozoa</taxon>
        <taxon>Arthropoda</taxon>
        <taxon>Crustacea</taxon>
        <taxon>Multicrustacea</taxon>
        <taxon>Malacostraca</taxon>
        <taxon>Eumalacostraca</taxon>
        <taxon>Eucarida</taxon>
        <taxon>Decapoda</taxon>
        <taxon>Pleocyemata</taxon>
        <taxon>Caridea</taxon>
        <taxon>Atyoidea</taxon>
        <taxon>Atyidae</taxon>
        <taxon>Halocaridina</taxon>
    </lineage>
</organism>
<name>A0AAN9A1K5_HALRR</name>